<evidence type="ECO:0000313" key="2">
    <source>
        <dbReference type="Proteomes" id="UP001642487"/>
    </source>
</evidence>
<keyword evidence="2" id="KW-1185">Reference proteome</keyword>
<name>A0ABP0YUI4_9ROSI</name>
<proteinExistence type="predicted"/>
<gene>
    <name evidence="1" type="ORF">CITCOLO1_LOCUS16409</name>
</gene>
<dbReference type="Proteomes" id="UP001642487">
    <property type="component" value="Chromosome 6"/>
</dbReference>
<protein>
    <submittedName>
        <fullName evidence="1">Uncharacterized protein</fullName>
    </submittedName>
</protein>
<reference evidence="1 2" key="1">
    <citation type="submission" date="2024-03" db="EMBL/GenBank/DDBJ databases">
        <authorList>
            <person name="Gkanogiannis A."/>
            <person name="Becerra Lopez-Lavalle L."/>
        </authorList>
    </citation>
    <scope>NUCLEOTIDE SEQUENCE [LARGE SCALE GENOMIC DNA]</scope>
</reference>
<sequence>MNEDYIKMFHDGFVIYTSSKFVSYRIVIACCLNGIFQNSFLKHSVAERLSFPWCPFQVEKIRIDIFSFPTRSLKSYKSERALARTSPQRPNARQPQILQVLNSQMAKPTCRDIRFFIPFT</sequence>
<dbReference type="EMBL" id="OZ021740">
    <property type="protein sequence ID" value="CAK9324183.1"/>
    <property type="molecule type" value="Genomic_DNA"/>
</dbReference>
<evidence type="ECO:0000313" key="1">
    <source>
        <dbReference type="EMBL" id="CAK9324183.1"/>
    </source>
</evidence>
<accession>A0ABP0YUI4</accession>
<organism evidence="1 2">
    <name type="scientific">Citrullus colocynthis</name>
    <name type="common">colocynth</name>
    <dbReference type="NCBI Taxonomy" id="252529"/>
    <lineage>
        <taxon>Eukaryota</taxon>
        <taxon>Viridiplantae</taxon>
        <taxon>Streptophyta</taxon>
        <taxon>Embryophyta</taxon>
        <taxon>Tracheophyta</taxon>
        <taxon>Spermatophyta</taxon>
        <taxon>Magnoliopsida</taxon>
        <taxon>eudicotyledons</taxon>
        <taxon>Gunneridae</taxon>
        <taxon>Pentapetalae</taxon>
        <taxon>rosids</taxon>
        <taxon>fabids</taxon>
        <taxon>Cucurbitales</taxon>
        <taxon>Cucurbitaceae</taxon>
        <taxon>Benincaseae</taxon>
        <taxon>Citrullus</taxon>
    </lineage>
</organism>